<protein>
    <submittedName>
        <fullName evidence="3">NAD(P)-dependent oxidoreductase</fullName>
    </submittedName>
    <submittedName>
        <fullName evidence="2">StrU protein</fullName>
    </submittedName>
</protein>
<proteinExistence type="predicted"/>
<reference evidence="2" key="1">
    <citation type="journal article" date="2014" name="Int. J. Syst. Evol. Microbiol.">
        <title>Complete genome sequence of Corynebacterium casei LMG S-19264T (=DSM 44701T), isolated from a smear-ripened cheese.</title>
        <authorList>
            <consortium name="US DOE Joint Genome Institute (JGI-PGF)"/>
            <person name="Walter F."/>
            <person name="Albersmeier A."/>
            <person name="Kalinowski J."/>
            <person name="Ruckert C."/>
        </authorList>
    </citation>
    <scope>NUCLEOTIDE SEQUENCE</scope>
    <source>
        <strain evidence="2">JCM 4834</strain>
    </source>
</reference>
<evidence type="ECO:0000313" key="3">
    <source>
        <dbReference type="EMBL" id="QEU77846.1"/>
    </source>
</evidence>
<dbReference type="GO" id="GO:0016491">
    <property type="term" value="F:oxidoreductase activity"/>
    <property type="evidence" value="ECO:0007669"/>
    <property type="project" value="InterPro"/>
</dbReference>
<dbReference type="AlphaFoldDB" id="A0A5P2UEZ6"/>
<dbReference type="Pfam" id="PF03447">
    <property type="entry name" value="NAD_binding_3"/>
    <property type="match status" value="1"/>
</dbReference>
<dbReference type="Gene3D" id="3.40.50.720">
    <property type="entry name" value="NAD(P)-binding Rossmann-like Domain"/>
    <property type="match status" value="1"/>
</dbReference>
<sequence>MILVDSALRRREEQGRPIRVALVGAGFMGRGLARHLVRSVPGMRLAAVANRTLAGAERACAEAGVRPVRAATAERIEAEMAAGHTVVTEDAFALLAAEGIDCLVDATGAVEFGARVTVAAIGRGLPVVTMNAELDGTVGPLLAHRAREAGVVLTAADGDQPAVQGNLLRFVRSLGVTPLVAGNVKGLQDEYRTPTTQRDFAARWGQNVHMVTSFADGTKVSFEQAVVANAFGLTVARRGMYGRAHTGHVDELTAHYDPDRLRELGGIVDYVVGAKPGPGVYVLGTHEDPRQRHYLELYKLGKGPLYSFYTPYHLCHFEVPHSIARAVDFGDAALTPPAGPRVDVVATAKRALPAGAVLDGIGGYDTYGVAEAHGTVREQDLLPMGVAEGCVLRRAVPRDAVLAYGDVTLPPGRLVDVLRAEQDKLYGPGPAR</sequence>
<evidence type="ECO:0000313" key="2">
    <source>
        <dbReference type="EMBL" id="GGZ62753.1"/>
    </source>
</evidence>
<dbReference type="Proteomes" id="UP000326831">
    <property type="component" value="Chromosome"/>
</dbReference>
<accession>A0A5P2UEZ6</accession>
<dbReference type="SMART" id="SM00858">
    <property type="entry name" value="SAF"/>
    <property type="match status" value="1"/>
</dbReference>
<dbReference type="RefSeq" id="WP_150516947.1">
    <property type="nucleotide sequence ID" value="NZ_BMVX01000007.1"/>
</dbReference>
<evidence type="ECO:0000313" key="4">
    <source>
        <dbReference type="Proteomes" id="UP000326831"/>
    </source>
</evidence>
<reference evidence="3 4" key="2">
    <citation type="submission" date="2017-09" db="EMBL/GenBank/DDBJ databases">
        <authorList>
            <person name="Lee N."/>
            <person name="Cho B.-K."/>
        </authorList>
    </citation>
    <scope>NUCLEOTIDE SEQUENCE [LARGE SCALE GENOMIC DNA]</scope>
    <source>
        <strain evidence="3 4">ATCC 27467</strain>
    </source>
</reference>
<evidence type="ECO:0000259" key="1">
    <source>
        <dbReference type="SMART" id="SM00858"/>
    </source>
</evidence>
<dbReference type="CDD" id="cd11616">
    <property type="entry name" value="SAF_DH_OX_like"/>
    <property type="match status" value="1"/>
</dbReference>
<dbReference type="InterPro" id="IPR013974">
    <property type="entry name" value="SAF"/>
</dbReference>
<dbReference type="KEGG" id="ssub:CP968_05750"/>
<dbReference type="EMBL" id="BMVX01000007">
    <property type="protein sequence ID" value="GGZ62753.1"/>
    <property type="molecule type" value="Genomic_DNA"/>
</dbReference>
<dbReference type="PANTHER" id="PTHR37850">
    <property type="entry name" value="STRU PROTEIN"/>
    <property type="match status" value="1"/>
</dbReference>
<dbReference type="GO" id="GO:0050661">
    <property type="term" value="F:NADP binding"/>
    <property type="evidence" value="ECO:0007669"/>
    <property type="project" value="InterPro"/>
</dbReference>
<dbReference type="SUPFAM" id="SSF51735">
    <property type="entry name" value="NAD(P)-binding Rossmann-fold domains"/>
    <property type="match status" value="1"/>
</dbReference>
<name>A0A5P2UEZ6_9ACTN</name>
<gene>
    <name evidence="3" type="ORF">CP968_05750</name>
    <name evidence="2" type="ORF">GCM10010371_22770</name>
</gene>
<feature type="domain" description="SAF" evidence="1">
    <location>
        <begin position="343"/>
        <end position="408"/>
    </location>
</feature>
<reference evidence="2" key="3">
    <citation type="submission" date="2020-09" db="EMBL/GenBank/DDBJ databases">
        <authorList>
            <person name="Sun Q."/>
            <person name="Ohkuma M."/>
        </authorList>
    </citation>
    <scope>NUCLEOTIDE SEQUENCE</scope>
    <source>
        <strain evidence="2">JCM 4834</strain>
    </source>
</reference>
<dbReference type="PANTHER" id="PTHR37850:SF1">
    <property type="entry name" value="SAF DOMAIN PROTEIN"/>
    <property type="match status" value="1"/>
</dbReference>
<dbReference type="InterPro" id="IPR005106">
    <property type="entry name" value="Asp/hSer_DH_NAD-bd"/>
</dbReference>
<dbReference type="InterPro" id="IPR048423">
    <property type="entry name" value="DRL_cat"/>
</dbReference>
<dbReference type="Pfam" id="PF21135">
    <property type="entry name" value="DRL_cat"/>
    <property type="match status" value="1"/>
</dbReference>
<dbReference type="OrthoDB" id="9777844at2"/>
<organism evidence="3 4">
    <name type="scientific">Streptomyces subrutilus</name>
    <dbReference type="NCBI Taxonomy" id="36818"/>
    <lineage>
        <taxon>Bacteria</taxon>
        <taxon>Bacillati</taxon>
        <taxon>Actinomycetota</taxon>
        <taxon>Actinomycetes</taxon>
        <taxon>Kitasatosporales</taxon>
        <taxon>Streptomycetaceae</taxon>
        <taxon>Streptomyces</taxon>
    </lineage>
</organism>
<dbReference type="EMBL" id="CP023701">
    <property type="protein sequence ID" value="QEU77846.1"/>
    <property type="molecule type" value="Genomic_DNA"/>
</dbReference>
<dbReference type="InterPro" id="IPR036291">
    <property type="entry name" value="NAD(P)-bd_dom_sf"/>
</dbReference>
<keyword evidence="4" id="KW-1185">Reference proteome</keyword>
<dbReference type="Proteomes" id="UP000634660">
    <property type="component" value="Unassembled WGS sequence"/>
</dbReference>